<dbReference type="PROSITE" id="PS51186">
    <property type="entry name" value="GNAT"/>
    <property type="match status" value="1"/>
</dbReference>
<protein>
    <recommendedName>
        <fullName evidence="1">N-acetyltransferase domain-containing protein</fullName>
    </recommendedName>
</protein>
<organism evidence="2 3">
    <name type="scientific">Streptomyces albireticuli</name>
    <dbReference type="NCBI Taxonomy" id="1940"/>
    <lineage>
        <taxon>Bacteria</taxon>
        <taxon>Bacillati</taxon>
        <taxon>Actinomycetota</taxon>
        <taxon>Actinomycetes</taxon>
        <taxon>Kitasatosporales</taxon>
        <taxon>Streptomycetaceae</taxon>
        <taxon>Streptomyces</taxon>
    </lineage>
</organism>
<dbReference type="RefSeq" id="WP_087924676.1">
    <property type="nucleotide sequence ID" value="NZ_CP021744.1"/>
</dbReference>
<dbReference type="Gene3D" id="3.40.630.30">
    <property type="match status" value="1"/>
</dbReference>
<accession>A0A1Z2KVB2</accession>
<dbReference type="AlphaFoldDB" id="A0A1Z2KVB2"/>
<dbReference type="SUPFAM" id="SSF55729">
    <property type="entry name" value="Acyl-CoA N-acyltransferases (Nat)"/>
    <property type="match status" value="2"/>
</dbReference>
<dbReference type="KEGG" id="salj:SMD11_0328"/>
<dbReference type="InterPro" id="IPR000182">
    <property type="entry name" value="GNAT_dom"/>
</dbReference>
<dbReference type="Proteomes" id="UP000195755">
    <property type="component" value="Chromosome"/>
</dbReference>
<evidence type="ECO:0000259" key="1">
    <source>
        <dbReference type="PROSITE" id="PS51186"/>
    </source>
</evidence>
<proteinExistence type="predicted"/>
<dbReference type="Pfam" id="PF00583">
    <property type="entry name" value="Acetyltransf_1"/>
    <property type="match status" value="1"/>
</dbReference>
<dbReference type="OrthoDB" id="7942268at2"/>
<evidence type="ECO:0000313" key="3">
    <source>
        <dbReference type="Proteomes" id="UP000195755"/>
    </source>
</evidence>
<sequence length="314" mass="34929">MLFRPVTDADMDRVAAYPADGPVSWIPEERFRGEWADRRFRAEWTWVAEEDGEILARALWWGRSDSEHPVALDCLHVRDSVDDRAGVAAGLLGAGHRAFEANGATEKPQYNISLPGDWREDPAAAAAVAWRKAAVGRAGLTEEVERLRYEWTPDAGVPESTGRLVFSPEPDDERFVEVFRRIAAGSLDVATRRELATMDADRQAREDMAFYLGCPGKREWWRLARTPDGTLAGMAVPSRTPYHPNVGYLGVVPELRGQGYIDEILAEITRIHHGNGALRITATTDTVNTPMAAAFERAGYRNTEIRLVFEAPAV</sequence>
<gene>
    <name evidence="2" type="ORF">SMD11_0328</name>
</gene>
<reference evidence="2 3" key="1">
    <citation type="submission" date="2017-06" db="EMBL/GenBank/DDBJ databases">
        <title>Streptomyces albireticuli Genome sequencing and assembly.</title>
        <authorList>
            <person name="Wang Y."/>
            <person name="Du B."/>
            <person name="Ding Y."/>
            <person name="Liu H."/>
            <person name="Hou Q."/>
            <person name="Liu K."/>
            <person name="Yao L."/>
            <person name="Wang C."/>
        </authorList>
    </citation>
    <scope>NUCLEOTIDE SEQUENCE [LARGE SCALE GENOMIC DNA]</scope>
    <source>
        <strain evidence="2 3">MDJK11</strain>
    </source>
</reference>
<evidence type="ECO:0000313" key="2">
    <source>
        <dbReference type="EMBL" id="ARZ65994.1"/>
    </source>
</evidence>
<feature type="domain" description="N-acetyltransferase" evidence="1">
    <location>
        <begin position="177"/>
        <end position="314"/>
    </location>
</feature>
<dbReference type="EMBL" id="CP021744">
    <property type="protein sequence ID" value="ARZ65994.1"/>
    <property type="molecule type" value="Genomic_DNA"/>
</dbReference>
<dbReference type="GO" id="GO:0016747">
    <property type="term" value="F:acyltransferase activity, transferring groups other than amino-acyl groups"/>
    <property type="evidence" value="ECO:0007669"/>
    <property type="project" value="InterPro"/>
</dbReference>
<dbReference type="CDD" id="cd04301">
    <property type="entry name" value="NAT_SF"/>
    <property type="match status" value="1"/>
</dbReference>
<dbReference type="InterPro" id="IPR016181">
    <property type="entry name" value="Acyl_CoA_acyltransferase"/>
</dbReference>
<name>A0A1Z2KVB2_9ACTN</name>